<dbReference type="InterPro" id="IPR051083">
    <property type="entry name" value="GrpII_Intron_Splice-Mob/Def"/>
</dbReference>
<reference evidence="3 4" key="1">
    <citation type="submission" date="2012-09" db="EMBL/GenBank/DDBJ databases">
        <title>Riemerella anatipestifer vaccine strains.</title>
        <authorList>
            <person name="Chun C.A."/>
            <person name="Shu W.M."/>
            <person name="Kang Z.D."/>
            <person name="Jia W.X."/>
        </authorList>
    </citation>
    <scope>NUCLEOTIDE SEQUENCE [LARGE SCALE GENOMIC DNA]</scope>
    <source>
        <strain evidence="3 4">RA-CH-1</strain>
    </source>
</reference>
<dbReference type="PATRIC" id="fig|1228997.3.peg.1467"/>
<dbReference type="InterPro" id="IPR000477">
    <property type="entry name" value="RT_dom"/>
</dbReference>
<dbReference type="PROSITE" id="PS50878">
    <property type="entry name" value="RT_POL"/>
    <property type="match status" value="1"/>
</dbReference>
<feature type="domain" description="Reverse transcriptase" evidence="2">
    <location>
        <begin position="1"/>
        <end position="298"/>
    </location>
</feature>
<sequence>MSSLLYQQLYQAYFAARRNKRTNPEQLRFEVNYETEINRLYQDIISRNYTPLPSKVFVTRKPVDREIFAPRFRDRVVHHLIYQYIYKHLDAQFIYDSYSCRVGKGTLFGIERAKGFLRKASANYTQDAYVLKLDINGYFMNINRELLWQSVEQHLDYTALNITQTEQDTLRYLIRQVVLHDAAIGAERGSPRHYWERIPASKSLFCTAETCGLPIGSLTSQLFSNVYLNDIDHKIKAHFHYYGRYVDDLLLIDRDKEKLLDFIPQINTWLAEIQLNLHPKKIYFQHYTKGFYFLGQVH</sequence>
<dbReference type="PANTHER" id="PTHR34047">
    <property type="entry name" value="NUCLEAR INTRON MATURASE 1, MITOCHONDRIAL-RELATED"/>
    <property type="match status" value="1"/>
</dbReference>
<dbReference type="Proteomes" id="UP000006276">
    <property type="component" value="Chromosome"/>
</dbReference>
<keyword evidence="4" id="KW-1185">Reference proteome</keyword>
<comment type="similarity">
    <text evidence="1">Belongs to the bacterial reverse transcriptase family.</text>
</comment>
<organism evidence="3 4">
    <name type="scientific">Riemerella anatipestifer RA-CH-1</name>
    <dbReference type="NCBI Taxonomy" id="1228997"/>
    <lineage>
        <taxon>Bacteria</taxon>
        <taxon>Pseudomonadati</taxon>
        <taxon>Bacteroidota</taxon>
        <taxon>Flavobacteriia</taxon>
        <taxon>Flavobacteriales</taxon>
        <taxon>Weeksellaceae</taxon>
        <taxon>Riemerella</taxon>
    </lineage>
</organism>
<dbReference type="Pfam" id="PF00078">
    <property type="entry name" value="RVT_1"/>
    <property type="match status" value="1"/>
</dbReference>
<dbReference type="HOGENOM" id="CLU_013584_0_0_10"/>
<dbReference type="RefSeq" id="WP_014938388.1">
    <property type="nucleotide sequence ID" value="NC_018609.1"/>
</dbReference>
<accession>J9QZI3</accession>
<dbReference type="KEGG" id="rag:B739_1471"/>
<evidence type="ECO:0000259" key="2">
    <source>
        <dbReference type="PROSITE" id="PS50878"/>
    </source>
</evidence>
<proteinExistence type="inferred from homology"/>
<dbReference type="EMBL" id="CP003787">
    <property type="protein sequence ID" value="AFR36065.1"/>
    <property type="molecule type" value="Genomic_DNA"/>
</dbReference>
<evidence type="ECO:0000313" key="3">
    <source>
        <dbReference type="EMBL" id="AFR36065.1"/>
    </source>
</evidence>
<gene>
    <name evidence="3" type="ORF">B739_1471</name>
</gene>
<dbReference type="InterPro" id="IPR043502">
    <property type="entry name" value="DNA/RNA_pol_sf"/>
</dbReference>
<evidence type="ECO:0000313" key="4">
    <source>
        <dbReference type="Proteomes" id="UP000006276"/>
    </source>
</evidence>
<name>J9QZI3_RIEAN</name>
<dbReference type="AlphaFoldDB" id="J9QZI3"/>
<dbReference type="PANTHER" id="PTHR34047:SF8">
    <property type="entry name" value="PROTEIN YKFC"/>
    <property type="match status" value="1"/>
</dbReference>
<evidence type="ECO:0000256" key="1">
    <source>
        <dbReference type="ARBA" id="ARBA00034120"/>
    </source>
</evidence>
<dbReference type="SUPFAM" id="SSF56672">
    <property type="entry name" value="DNA/RNA polymerases"/>
    <property type="match status" value="1"/>
</dbReference>
<protein>
    <recommendedName>
        <fullName evidence="2">Reverse transcriptase domain-containing protein</fullName>
    </recommendedName>
</protein>